<dbReference type="Pfam" id="PF00005">
    <property type="entry name" value="ABC_tran"/>
    <property type="match status" value="1"/>
</dbReference>
<dbReference type="GO" id="GO:0016887">
    <property type="term" value="F:ATP hydrolysis activity"/>
    <property type="evidence" value="ECO:0007669"/>
    <property type="project" value="InterPro"/>
</dbReference>
<keyword evidence="8" id="KW-1185">Reference proteome</keyword>
<evidence type="ECO:0000256" key="1">
    <source>
        <dbReference type="ARBA" id="ARBA00005417"/>
    </source>
</evidence>
<dbReference type="GO" id="GO:0015833">
    <property type="term" value="P:peptide transport"/>
    <property type="evidence" value="ECO:0007669"/>
    <property type="project" value="InterPro"/>
</dbReference>
<evidence type="ECO:0000256" key="2">
    <source>
        <dbReference type="ARBA" id="ARBA00022448"/>
    </source>
</evidence>
<dbReference type="OrthoDB" id="2986442at2"/>
<dbReference type="PANTHER" id="PTHR43776">
    <property type="entry name" value="TRANSPORT ATP-BINDING PROTEIN"/>
    <property type="match status" value="1"/>
</dbReference>
<dbReference type="AlphaFoldDB" id="A0A4P6Q7C0"/>
<dbReference type="RefSeq" id="WP_131101717.1">
    <property type="nucleotide sequence ID" value="NZ_CP036455.1"/>
</dbReference>
<proteinExistence type="inferred from homology"/>
<accession>A0A4P6Q7C0</accession>
<sequence length="323" mass="34381">MTDDTPPVLAAEGLTVAFGRGSGRHAVLRSIDLDVPPGQALGLVGESGSGKSTLARALVGLVRPAAGRVLHDGRDPAHMRRAELAELRRSVQLIPQDPYASLDPRMTVGAAIAEAVDPRRADPRRHADRIAYWLETVALERDAADRHPHAFSGGQRQRVAIARALAARPRAVIADEITSALDCSVQAEILNVLADLRARLGLTMLFISHDLTVVRHVSDRVAVLYLGRVVEQGETETLYSAPAHPYTRLLLDSVPDGGPLPEAREAAAAEAPDPRDPPRGCAFHPRCTAPGRREDVCAVAAPEPDGPTAARCHFPLVGAHAGS</sequence>
<keyword evidence="4 7" id="KW-0067">ATP-binding</keyword>
<evidence type="ECO:0000256" key="4">
    <source>
        <dbReference type="ARBA" id="ARBA00022840"/>
    </source>
</evidence>
<organism evidence="7 8">
    <name type="scientific">Streptomonospora litoralis</name>
    <dbReference type="NCBI Taxonomy" id="2498135"/>
    <lineage>
        <taxon>Bacteria</taxon>
        <taxon>Bacillati</taxon>
        <taxon>Actinomycetota</taxon>
        <taxon>Actinomycetes</taxon>
        <taxon>Streptosporangiales</taxon>
        <taxon>Nocardiopsidaceae</taxon>
        <taxon>Streptomonospora</taxon>
    </lineage>
</organism>
<dbReference type="GO" id="GO:0005524">
    <property type="term" value="F:ATP binding"/>
    <property type="evidence" value="ECO:0007669"/>
    <property type="project" value="UniProtKB-KW"/>
</dbReference>
<dbReference type="Pfam" id="PF08352">
    <property type="entry name" value="oligo_HPY"/>
    <property type="match status" value="1"/>
</dbReference>
<dbReference type="InterPro" id="IPR027417">
    <property type="entry name" value="P-loop_NTPase"/>
</dbReference>
<dbReference type="Proteomes" id="UP000292235">
    <property type="component" value="Chromosome"/>
</dbReference>
<evidence type="ECO:0000256" key="5">
    <source>
        <dbReference type="SAM" id="MobiDB-lite"/>
    </source>
</evidence>
<dbReference type="InterPro" id="IPR003439">
    <property type="entry name" value="ABC_transporter-like_ATP-bd"/>
</dbReference>
<keyword evidence="2" id="KW-0813">Transport</keyword>
<dbReference type="InterPro" id="IPR050319">
    <property type="entry name" value="ABC_transp_ATP-bind"/>
</dbReference>
<dbReference type="InterPro" id="IPR003593">
    <property type="entry name" value="AAA+_ATPase"/>
</dbReference>
<feature type="region of interest" description="Disordered" evidence="5">
    <location>
        <begin position="265"/>
        <end position="285"/>
    </location>
</feature>
<evidence type="ECO:0000313" key="7">
    <source>
        <dbReference type="EMBL" id="QBI56686.1"/>
    </source>
</evidence>
<dbReference type="SMART" id="SM00382">
    <property type="entry name" value="AAA"/>
    <property type="match status" value="1"/>
</dbReference>
<reference evidence="7 8" key="1">
    <citation type="submission" date="2019-02" db="EMBL/GenBank/DDBJ databases">
        <authorList>
            <person name="Khodamoradi S."/>
            <person name="Hahnke R.L."/>
            <person name="Kaempfer P."/>
            <person name="Schumann P."/>
            <person name="Rohde M."/>
            <person name="Steinert M."/>
            <person name="Luzhetskyy A."/>
            <person name="Wink J."/>
            <person name="Ruckert C."/>
        </authorList>
    </citation>
    <scope>NUCLEOTIDE SEQUENCE [LARGE SCALE GENOMIC DNA]</scope>
    <source>
        <strain evidence="7 8">M2</strain>
    </source>
</reference>
<gene>
    <name evidence="7" type="primary">oppF4</name>
    <name evidence="7" type="ORF">EKD16_24720</name>
</gene>
<dbReference type="InterPro" id="IPR013563">
    <property type="entry name" value="Oligopep_ABC_C"/>
</dbReference>
<dbReference type="InterPro" id="IPR017871">
    <property type="entry name" value="ABC_transporter-like_CS"/>
</dbReference>
<dbReference type="PROSITE" id="PS00211">
    <property type="entry name" value="ABC_TRANSPORTER_1"/>
    <property type="match status" value="1"/>
</dbReference>
<comment type="similarity">
    <text evidence="1">Belongs to the ABC transporter superfamily.</text>
</comment>
<evidence type="ECO:0000259" key="6">
    <source>
        <dbReference type="PROSITE" id="PS50893"/>
    </source>
</evidence>
<dbReference type="EMBL" id="CP036455">
    <property type="protein sequence ID" value="QBI56686.1"/>
    <property type="molecule type" value="Genomic_DNA"/>
</dbReference>
<dbReference type="Gene3D" id="3.40.50.300">
    <property type="entry name" value="P-loop containing nucleotide triphosphate hydrolases"/>
    <property type="match status" value="1"/>
</dbReference>
<dbReference type="PANTHER" id="PTHR43776:SF7">
    <property type="entry name" value="D,D-DIPEPTIDE TRANSPORT ATP-BINDING PROTEIN DDPF-RELATED"/>
    <property type="match status" value="1"/>
</dbReference>
<dbReference type="SUPFAM" id="SSF52540">
    <property type="entry name" value="P-loop containing nucleoside triphosphate hydrolases"/>
    <property type="match status" value="1"/>
</dbReference>
<evidence type="ECO:0000313" key="8">
    <source>
        <dbReference type="Proteomes" id="UP000292235"/>
    </source>
</evidence>
<dbReference type="KEGG" id="strr:EKD16_24720"/>
<protein>
    <submittedName>
        <fullName evidence="7">Oligopeptide transport ATP-binding protein OppF</fullName>
    </submittedName>
</protein>
<feature type="compositionally biased region" description="Basic and acidic residues" evidence="5">
    <location>
        <begin position="265"/>
        <end position="278"/>
    </location>
</feature>
<keyword evidence="3" id="KW-0547">Nucleotide-binding</keyword>
<dbReference type="PROSITE" id="PS50893">
    <property type="entry name" value="ABC_TRANSPORTER_2"/>
    <property type="match status" value="1"/>
</dbReference>
<evidence type="ECO:0000256" key="3">
    <source>
        <dbReference type="ARBA" id="ARBA00022741"/>
    </source>
</evidence>
<name>A0A4P6Q7C0_9ACTN</name>
<dbReference type="GO" id="GO:0055085">
    <property type="term" value="P:transmembrane transport"/>
    <property type="evidence" value="ECO:0007669"/>
    <property type="project" value="UniProtKB-ARBA"/>
</dbReference>
<dbReference type="NCBIfam" id="TIGR01727">
    <property type="entry name" value="oligo_HPY"/>
    <property type="match status" value="1"/>
</dbReference>
<feature type="domain" description="ABC transporter" evidence="6">
    <location>
        <begin position="9"/>
        <end position="251"/>
    </location>
</feature>
<dbReference type="CDD" id="cd03257">
    <property type="entry name" value="ABC_NikE_OppD_transporters"/>
    <property type="match status" value="1"/>
</dbReference>